<keyword evidence="1" id="KW-0472">Membrane</keyword>
<feature type="transmembrane region" description="Helical" evidence="1">
    <location>
        <begin position="51"/>
        <end position="72"/>
    </location>
</feature>
<dbReference type="GeneID" id="94582306"/>
<evidence type="ECO:0000313" key="2">
    <source>
        <dbReference type="EMBL" id="AOW00296.1"/>
    </source>
</evidence>
<proteinExistence type="predicted"/>
<keyword evidence="1" id="KW-1133">Transmembrane helix</keyword>
<accession>A0A1D8N3S2</accession>
<organism evidence="2 3">
    <name type="scientific">Yarrowia lipolytica</name>
    <name type="common">Candida lipolytica</name>
    <dbReference type="NCBI Taxonomy" id="4952"/>
    <lineage>
        <taxon>Eukaryota</taxon>
        <taxon>Fungi</taxon>
        <taxon>Dikarya</taxon>
        <taxon>Ascomycota</taxon>
        <taxon>Saccharomycotina</taxon>
        <taxon>Dipodascomycetes</taxon>
        <taxon>Dipodascales</taxon>
        <taxon>Dipodascales incertae sedis</taxon>
        <taxon>Yarrowia</taxon>
    </lineage>
</organism>
<dbReference type="Proteomes" id="UP000182444">
    <property type="component" value="Chromosome 1A"/>
</dbReference>
<reference evidence="2 3" key="1">
    <citation type="journal article" date="2016" name="PLoS ONE">
        <title>Sequence Assembly of Yarrowia lipolytica Strain W29/CLIB89 Shows Transposable Element Diversity.</title>
        <authorList>
            <person name="Magnan C."/>
            <person name="Yu J."/>
            <person name="Chang I."/>
            <person name="Jahn E."/>
            <person name="Kanomata Y."/>
            <person name="Wu J."/>
            <person name="Zeller M."/>
            <person name="Oakes M."/>
            <person name="Baldi P."/>
            <person name="Sandmeyer S."/>
        </authorList>
    </citation>
    <scope>NUCLEOTIDE SEQUENCE [LARGE SCALE GENOMIC DNA]</scope>
    <source>
        <strain evidence="3">CLIB89(W29)</strain>
    </source>
</reference>
<dbReference type="RefSeq" id="XP_068137745.1">
    <property type="nucleotide sequence ID" value="XM_068281644.1"/>
</dbReference>
<gene>
    <name evidence="2" type="ORF">YALI1_A05798g</name>
</gene>
<dbReference type="AlphaFoldDB" id="A0A1D8N3S2"/>
<dbReference type="VEuPathDB" id="FungiDB:YALI1_A05798g"/>
<name>A0A1D8N3S2_YARLL</name>
<sequence>MSPKIAPFLAPGSLKTDRSPLRYHDPQYQRLSLHFPQKTHLTMCLYCQSTLITYGFSSALVARLTVFVYTIYR</sequence>
<keyword evidence="1" id="KW-0812">Transmembrane</keyword>
<evidence type="ECO:0000313" key="3">
    <source>
        <dbReference type="Proteomes" id="UP000182444"/>
    </source>
</evidence>
<dbReference type="EMBL" id="CP017553">
    <property type="protein sequence ID" value="AOW00296.1"/>
    <property type="molecule type" value="Genomic_DNA"/>
</dbReference>
<protein>
    <submittedName>
        <fullName evidence="2">Uncharacterized protein</fullName>
    </submittedName>
</protein>
<evidence type="ECO:0000256" key="1">
    <source>
        <dbReference type="SAM" id="Phobius"/>
    </source>
</evidence>